<gene>
    <name evidence="1" type="ORF">NCTC11685_08350</name>
</gene>
<name>A0A7H4PRF6_9ENTR</name>
<comment type="caution">
    <text evidence="1">The sequence shown here is derived from an EMBL/GenBank/DDBJ whole genome shotgun (WGS) entry which is preliminary data.</text>
</comment>
<protein>
    <submittedName>
        <fullName evidence="1">Ectoine utilization protein EutD</fullName>
    </submittedName>
</protein>
<evidence type="ECO:0000313" key="2">
    <source>
        <dbReference type="Proteomes" id="UP000254863"/>
    </source>
</evidence>
<dbReference type="AlphaFoldDB" id="A0A7H4PRF6"/>
<reference evidence="1 2" key="1">
    <citation type="submission" date="2018-06" db="EMBL/GenBank/DDBJ databases">
        <authorList>
            <consortium name="Pathogen Informatics"/>
            <person name="Doyle S."/>
        </authorList>
    </citation>
    <scope>NUCLEOTIDE SEQUENCE [LARGE SCALE GENOMIC DNA]</scope>
    <source>
        <strain evidence="1 2">NCTC11685</strain>
    </source>
</reference>
<organism evidence="1 2">
    <name type="scientific">Klebsiella michiganensis</name>
    <dbReference type="NCBI Taxonomy" id="1134687"/>
    <lineage>
        <taxon>Bacteria</taxon>
        <taxon>Pseudomonadati</taxon>
        <taxon>Pseudomonadota</taxon>
        <taxon>Gammaproteobacteria</taxon>
        <taxon>Enterobacterales</taxon>
        <taxon>Enterobacteriaceae</taxon>
        <taxon>Klebsiella/Raoultella group</taxon>
        <taxon>Klebsiella</taxon>
    </lineage>
</organism>
<dbReference type="Proteomes" id="UP000254863">
    <property type="component" value="Unassembled WGS sequence"/>
</dbReference>
<accession>A0A7H4PRF6</accession>
<evidence type="ECO:0000313" key="1">
    <source>
        <dbReference type="EMBL" id="STW80979.1"/>
    </source>
</evidence>
<proteinExistence type="predicted"/>
<sequence length="64" mass="6838">MRKCDLVAEIYDSGIRGVGNFGGDYPAIVPLLPSGKDASAPHLTWDDSPILNNTSTFFEIAGLL</sequence>
<dbReference type="EMBL" id="UGMS01000008">
    <property type="protein sequence ID" value="STW80979.1"/>
    <property type="molecule type" value="Genomic_DNA"/>
</dbReference>